<evidence type="ECO:0000256" key="1">
    <source>
        <dbReference type="ARBA" id="ARBA00010254"/>
    </source>
</evidence>
<evidence type="ECO:0000256" key="2">
    <source>
        <dbReference type="ARBA" id="ARBA00022980"/>
    </source>
</evidence>
<reference evidence="5 6" key="1">
    <citation type="submission" date="2019-06" db="EMBL/GenBank/DDBJ databases">
        <title>A chromosomal-level reference genome of Carpinus fangiana (Coryloideae, Betulaceae).</title>
        <authorList>
            <person name="Yang X."/>
            <person name="Wang Z."/>
            <person name="Zhang L."/>
            <person name="Hao G."/>
            <person name="Liu J."/>
            <person name="Yang Y."/>
        </authorList>
    </citation>
    <scope>NUCLEOTIDE SEQUENCE [LARGE SCALE GENOMIC DNA]</scope>
    <source>
        <strain evidence="5">Cfa_2016G</strain>
        <tissue evidence="5">Leaf</tissue>
    </source>
</reference>
<feature type="compositionally biased region" description="Polar residues" evidence="4">
    <location>
        <begin position="1"/>
        <end position="17"/>
    </location>
</feature>
<dbReference type="GO" id="GO:0005763">
    <property type="term" value="C:mitochondrial small ribosomal subunit"/>
    <property type="evidence" value="ECO:0007669"/>
    <property type="project" value="InterPro"/>
</dbReference>
<feature type="compositionally biased region" description="Basic and acidic residues" evidence="4">
    <location>
        <begin position="114"/>
        <end position="134"/>
    </location>
</feature>
<name>A0A5N6KVC2_9ROSI</name>
<dbReference type="AlphaFoldDB" id="A0A5N6KVC2"/>
<dbReference type="OrthoDB" id="274752at2759"/>
<dbReference type="Pfam" id="PF00366">
    <property type="entry name" value="Ribosomal_S17"/>
    <property type="match status" value="1"/>
</dbReference>
<dbReference type="PANTHER" id="PTHR24088:SF0">
    <property type="entry name" value="SMALL RIBOSOMAL SUBUNIT PROTEIN US17M"/>
    <property type="match status" value="1"/>
</dbReference>
<proteinExistence type="inferred from homology"/>
<dbReference type="InterPro" id="IPR000266">
    <property type="entry name" value="Ribosomal_uS17"/>
</dbReference>
<sequence length="233" mass="25451">MSSAQLATPVRTATTRLATGASRHPPAVVVSAGRMQKTVKVRMINQTWNKKLRKYFTAQTTALVHDPTSAVRAGDIIQMASSRHSKHVRHIVANIVSPFGESLDQRAGKVLSPEERLQIRDEKRQKKVERRASRGVESAVQEAVQRGWHVPSELLAAAQEARAVDGRQSSPREHTTSVKTSEDAGKGGKTVARGLEKGRQNEAGLEDAVVGKVAEDVSRLRLEEESGRKVDNA</sequence>
<feature type="region of interest" description="Disordered" evidence="4">
    <location>
        <begin position="1"/>
        <end position="24"/>
    </location>
</feature>
<organism evidence="5 6">
    <name type="scientific">Carpinus fangiana</name>
    <dbReference type="NCBI Taxonomy" id="176857"/>
    <lineage>
        <taxon>Eukaryota</taxon>
        <taxon>Viridiplantae</taxon>
        <taxon>Streptophyta</taxon>
        <taxon>Embryophyta</taxon>
        <taxon>Tracheophyta</taxon>
        <taxon>Spermatophyta</taxon>
        <taxon>Magnoliopsida</taxon>
        <taxon>eudicotyledons</taxon>
        <taxon>Gunneridae</taxon>
        <taxon>Pentapetalae</taxon>
        <taxon>rosids</taxon>
        <taxon>fabids</taxon>
        <taxon>Fagales</taxon>
        <taxon>Betulaceae</taxon>
        <taxon>Carpinus</taxon>
    </lineage>
</organism>
<dbReference type="EMBL" id="VIBQ01000013">
    <property type="protein sequence ID" value="KAB8346307.1"/>
    <property type="molecule type" value="Genomic_DNA"/>
</dbReference>
<dbReference type="GO" id="GO:0032543">
    <property type="term" value="P:mitochondrial translation"/>
    <property type="evidence" value="ECO:0007669"/>
    <property type="project" value="TreeGrafter"/>
</dbReference>
<comment type="similarity">
    <text evidence="1">Belongs to the universal ribosomal protein uS17 family.</text>
</comment>
<evidence type="ECO:0000256" key="4">
    <source>
        <dbReference type="SAM" id="MobiDB-lite"/>
    </source>
</evidence>
<evidence type="ECO:0008006" key="7">
    <source>
        <dbReference type="Google" id="ProtNLM"/>
    </source>
</evidence>
<dbReference type="SUPFAM" id="SSF50249">
    <property type="entry name" value="Nucleic acid-binding proteins"/>
    <property type="match status" value="1"/>
</dbReference>
<dbReference type="InterPro" id="IPR039193">
    <property type="entry name" value="Ribosomal_uS17m_metazoa"/>
</dbReference>
<evidence type="ECO:0000313" key="6">
    <source>
        <dbReference type="Proteomes" id="UP000327013"/>
    </source>
</evidence>
<feature type="region of interest" description="Disordered" evidence="4">
    <location>
        <begin position="114"/>
        <end position="138"/>
    </location>
</feature>
<dbReference type="Gene3D" id="2.40.50.140">
    <property type="entry name" value="Nucleic acid-binding proteins"/>
    <property type="match status" value="1"/>
</dbReference>
<dbReference type="Proteomes" id="UP000327013">
    <property type="component" value="Unassembled WGS sequence"/>
</dbReference>
<accession>A0A5N6KVC2</accession>
<evidence type="ECO:0000313" key="5">
    <source>
        <dbReference type="EMBL" id="KAB8346307.1"/>
    </source>
</evidence>
<feature type="region of interest" description="Disordered" evidence="4">
    <location>
        <begin position="159"/>
        <end position="210"/>
    </location>
</feature>
<keyword evidence="6" id="KW-1185">Reference proteome</keyword>
<dbReference type="PANTHER" id="PTHR24088">
    <property type="entry name" value="28S RIBOSOMAL PROTEIN S17, MITOCHONDRIAL"/>
    <property type="match status" value="1"/>
</dbReference>
<dbReference type="GO" id="GO:0003735">
    <property type="term" value="F:structural constituent of ribosome"/>
    <property type="evidence" value="ECO:0007669"/>
    <property type="project" value="InterPro"/>
</dbReference>
<dbReference type="InterPro" id="IPR012340">
    <property type="entry name" value="NA-bd_OB-fold"/>
</dbReference>
<comment type="caution">
    <text evidence="5">The sequence shown here is derived from an EMBL/GenBank/DDBJ whole genome shotgun (WGS) entry which is preliminary data.</text>
</comment>
<keyword evidence="3" id="KW-0687">Ribonucleoprotein</keyword>
<protein>
    <recommendedName>
        <fullName evidence="7">Nucleic acid-binding protein</fullName>
    </recommendedName>
</protein>
<evidence type="ECO:0000256" key="3">
    <source>
        <dbReference type="ARBA" id="ARBA00023274"/>
    </source>
</evidence>
<feature type="compositionally biased region" description="Basic and acidic residues" evidence="4">
    <location>
        <begin position="162"/>
        <end position="186"/>
    </location>
</feature>
<gene>
    <name evidence="5" type="ORF">FH972_023351</name>
</gene>
<keyword evidence="2" id="KW-0689">Ribosomal protein</keyword>